<dbReference type="PANTHER" id="PTHR48081">
    <property type="entry name" value="AB HYDROLASE SUPERFAMILY PROTEIN C4A8.06C"/>
    <property type="match status" value="1"/>
</dbReference>
<sequence>MNRTKVSLRDTDPIRSLVTNMRYSYVNKDDSVESVINHPAFKKFGQYLFPLEKITLDESIKLNDINDLLPYHHNINADTTVNSINYMIDKIENGETIFYDYYTKLQKKEDQDKESTGLFFFRGNKCAPFAVICAGGAFSYIGSIHEGFPYAIELNKFGYNAFVIQYRIGNGQRATEDLAAAITYIFNNAKMLQVDIDNYSLWGSSAGAIMAAKIGSYGTERFGGDVLPKPIAVIMAYSSYSDYSENEPATFAVVGEEDKIARSMSMEHRILELKNKGVPAEFHKYPSVGHGFGLGINTSAEGWVEKAVRFWESQIYCQKK</sequence>
<dbReference type="PANTHER" id="PTHR48081:SF6">
    <property type="entry name" value="PEPTIDASE S9 PROLYL OLIGOPEPTIDASE CATALYTIC DOMAIN-CONTAINING PROTEIN"/>
    <property type="match status" value="1"/>
</dbReference>
<evidence type="ECO:0000259" key="2">
    <source>
        <dbReference type="Pfam" id="PF20434"/>
    </source>
</evidence>
<name>R9T9H5_METII</name>
<dbReference type="STRING" id="1295009.MMINT_06630"/>
<protein>
    <recommendedName>
        <fullName evidence="2">BD-FAE-like domain-containing protein</fullName>
    </recommendedName>
</protein>
<dbReference type="KEGG" id="mer:MMINT_06630"/>
<keyword evidence="1" id="KW-0378">Hydrolase</keyword>
<gene>
    <name evidence="3" type="ORF">MMINT_06630</name>
</gene>
<feature type="domain" description="BD-FAE-like" evidence="2">
    <location>
        <begin position="127"/>
        <end position="220"/>
    </location>
</feature>
<organism evidence="3 4">
    <name type="scientific">Methanomassiliicoccus intestinalis (strain Issoire-Mx1)</name>
    <dbReference type="NCBI Taxonomy" id="1295009"/>
    <lineage>
        <taxon>Archaea</taxon>
        <taxon>Methanobacteriati</taxon>
        <taxon>Thermoplasmatota</taxon>
        <taxon>Thermoplasmata</taxon>
        <taxon>Methanomassiliicoccales</taxon>
        <taxon>Methanomassiliicoccaceae</taxon>
        <taxon>Methanomassiliicoccus</taxon>
    </lineage>
</organism>
<dbReference type="GO" id="GO:0016787">
    <property type="term" value="F:hydrolase activity"/>
    <property type="evidence" value="ECO:0007669"/>
    <property type="project" value="UniProtKB-KW"/>
</dbReference>
<dbReference type="InterPro" id="IPR029058">
    <property type="entry name" value="AB_hydrolase_fold"/>
</dbReference>
<dbReference type="RefSeq" id="WP_020448558.1">
    <property type="nucleotide sequence ID" value="NC_021353.1"/>
</dbReference>
<dbReference type="Pfam" id="PF20434">
    <property type="entry name" value="BD-FAE"/>
    <property type="match status" value="1"/>
</dbReference>
<evidence type="ECO:0000256" key="1">
    <source>
        <dbReference type="ARBA" id="ARBA00022801"/>
    </source>
</evidence>
<dbReference type="HOGENOM" id="CLU_061381_0_0_2"/>
<dbReference type="Proteomes" id="UP000014070">
    <property type="component" value="Chromosome"/>
</dbReference>
<dbReference type="InterPro" id="IPR049492">
    <property type="entry name" value="BD-FAE-like_dom"/>
</dbReference>
<dbReference type="GeneID" id="41323088"/>
<dbReference type="InParanoid" id="R9T9H5"/>
<dbReference type="SUPFAM" id="SSF53474">
    <property type="entry name" value="alpha/beta-Hydrolases"/>
    <property type="match status" value="1"/>
</dbReference>
<dbReference type="InterPro" id="IPR050300">
    <property type="entry name" value="GDXG_lipolytic_enzyme"/>
</dbReference>
<keyword evidence="4" id="KW-1185">Reference proteome</keyword>
<evidence type="ECO:0000313" key="4">
    <source>
        <dbReference type="Proteomes" id="UP000014070"/>
    </source>
</evidence>
<dbReference type="AlphaFoldDB" id="R9T9H5"/>
<reference evidence="3 4" key="1">
    <citation type="journal article" date="2013" name="Genome Announc.">
        <title>Genome sequence of 'Candidatus Methanomassiliicoccus intestinalis' Issoire-Mx1, a third thermoplasmatales-related methanogenic archaeon from human feces.</title>
        <authorList>
            <person name="Borrel G."/>
            <person name="Harris H.M."/>
            <person name="Parisot N."/>
            <person name="Gaci N."/>
            <person name="Tottey W."/>
            <person name="Mihajlovski A."/>
            <person name="Deane J."/>
            <person name="Gribaldo S."/>
            <person name="Bardot O."/>
            <person name="Peyretaillade E."/>
            <person name="Peyret P."/>
            <person name="O'Toole P.W."/>
            <person name="Brugere J.F."/>
        </authorList>
    </citation>
    <scope>NUCLEOTIDE SEQUENCE [LARGE SCALE GENOMIC DNA]</scope>
    <source>
        <strain evidence="3 4">Issoire-Mx1</strain>
    </source>
</reference>
<evidence type="ECO:0000313" key="3">
    <source>
        <dbReference type="EMBL" id="AGN26033.1"/>
    </source>
</evidence>
<dbReference type="Gene3D" id="3.40.50.1820">
    <property type="entry name" value="alpha/beta hydrolase"/>
    <property type="match status" value="1"/>
</dbReference>
<dbReference type="EMBL" id="CP005934">
    <property type="protein sequence ID" value="AGN26033.1"/>
    <property type="molecule type" value="Genomic_DNA"/>
</dbReference>
<proteinExistence type="predicted"/>
<accession>R9T9H5</accession>